<dbReference type="Pfam" id="PF01420">
    <property type="entry name" value="Methylase_S"/>
    <property type="match status" value="1"/>
</dbReference>
<dbReference type="InterPro" id="IPR052021">
    <property type="entry name" value="Type-I_RS_S_subunit"/>
</dbReference>
<dbReference type="Gene3D" id="3.90.220.20">
    <property type="entry name" value="DNA methylase specificity domains"/>
    <property type="match status" value="2"/>
</dbReference>
<dbReference type="EMBL" id="JACCCC010000001">
    <property type="protein sequence ID" value="NYE48858.1"/>
    <property type="molecule type" value="Genomic_DNA"/>
</dbReference>
<dbReference type="EC" id="3.1.21.3" evidence="5"/>
<gene>
    <name evidence="5" type="ORF">HDA32_003978</name>
</gene>
<comment type="similarity">
    <text evidence="1">Belongs to the type-I restriction system S methylase family.</text>
</comment>
<organism evidence="5 6">
    <name type="scientific">Spinactinospora alkalitolerans</name>
    <dbReference type="NCBI Taxonomy" id="687207"/>
    <lineage>
        <taxon>Bacteria</taxon>
        <taxon>Bacillati</taxon>
        <taxon>Actinomycetota</taxon>
        <taxon>Actinomycetes</taxon>
        <taxon>Streptosporangiales</taxon>
        <taxon>Nocardiopsidaceae</taxon>
        <taxon>Spinactinospora</taxon>
    </lineage>
</organism>
<keyword evidence="2" id="KW-0680">Restriction system</keyword>
<dbReference type="PANTHER" id="PTHR30408">
    <property type="entry name" value="TYPE-1 RESTRICTION ENZYME ECOKI SPECIFICITY PROTEIN"/>
    <property type="match status" value="1"/>
</dbReference>
<evidence type="ECO:0000259" key="4">
    <source>
        <dbReference type="Pfam" id="PF01420"/>
    </source>
</evidence>
<dbReference type="Gene3D" id="1.10.287.1120">
    <property type="entry name" value="Bipartite methylase S protein"/>
    <property type="match status" value="1"/>
</dbReference>
<accession>A0A852TY45</accession>
<dbReference type="AlphaFoldDB" id="A0A852TY45"/>
<protein>
    <submittedName>
        <fullName evidence="5">Type I restriction enzyme S subunit</fullName>
        <ecNumber evidence="5">3.1.21.3</ecNumber>
    </submittedName>
</protein>
<evidence type="ECO:0000256" key="3">
    <source>
        <dbReference type="ARBA" id="ARBA00023125"/>
    </source>
</evidence>
<keyword evidence="6" id="KW-1185">Reference proteome</keyword>
<comment type="caution">
    <text evidence="5">The sequence shown here is derived from an EMBL/GenBank/DDBJ whole genome shotgun (WGS) entry which is preliminary data.</text>
</comment>
<dbReference type="Proteomes" id="UP000589036">
    <property type="component" value="Unassembled WGS sequence"/>
</dbReference>
<dbReference type="PANTHER" id="PTHR30408:SF12">
    <property type="entry name" value="TYPE I RESTRICTION ENZYME MJAVIII SPECIFICITY SUBUNIT"/>
    <property type="match status" value="1"/>
</dbReference>
<reference evidence="5 6" key="1">
    <citation type="submission" date="2020-07" db="EMBL/GenBank/DDBJ databases">
        <title>Sequencing the genomes of 1000 actinobacteria strains.</title>
        <authorList>
            <person name="Klenk H.-P."/>
        </authorList>
    </citation>
    <scope>NUCLEOTIDE SEQUENCE [LARGE SCALE GENOMIC DNA]</scope>
    <source>
        <strain evidence="5 6">CXB654</strain>
    </source>
</reference>
<keyword evidence="3" id="KW-0238">DNA-binding</keyword>
<evidence type="ECO:0000256" key="2">
    <source>
        <dbReference type="ARBA" id="ARBA00022747"/>
    </source>
</evidence>
<dbReference type="SUPFAM" id="SSF116734">
    <property type="entry name" value="DNA methylase specificity domain"/>
    <property type="match status" value="2"/>
</dbReference>
<proteinExistence type="inferred from homology"/>
<dbReference type="InterPro" id="IPR000055">
    <property type="entry name" value="Restrct_endonuc_typeI_TRD"/>
</dbReference>
<dbReference type="GO" id="GO:0009035">
    <property type="term" value="F:type I site-specific deoxyribonuclease activity"/>
    <property type="evidence" value="ECO:0007669"/>
    <property type="project" value="UniProtKB-EC"/>
</dbReference>
<feature type="domain" description="Type I restriction modification DNA specificity" evidence="4">
    <location>
        <begin position="6"/>
        <end position="153"/>
    </location>
</feature>
<dbReference type="GO" id="GO:0009307">
    <property type="term" value="P:DNA restriction-modification system"/>
    <property type="evidence" value="ECO:0007669"/>
    <property type="project" value="UniProtKB-KW"/>
</dbReference>
<evidence type="ECO:0000313" key="6">
    <source>
        <dbReference type="Proteomes" id="UP000589036"/>
    </source>
</evidence>
<name>A0A852TY45_9ACTN</name>
<dbReference type="CDD" id="cd17267">
    <property type="entry name" value="RMtype1_S_EcoAO83I-TRD1-CR1_like"/>
    <property type="match status" value="1"/>
</dbReference>
<dbReference type="InterPro" id="IPR044946">
    <property type="entry name" value="Restrct_endonuc_typeI_TRD_sf"/>
</dbReference>
<dbReference type="GO" id="GO:0003677">
    <property type="term" value="F:DNA binding"/>
    <property type="evidence" value="ECO:0007669"/>
    <property type="project" value="UniProtKB-KW"/>
</dbReference>
<keyword evidence="5" id="KW-0378">Hydrolase</keyword>
<evidence type="ECO:0000313" key="5">
    <source>
        <dbReference type="EMBL" id="NYE48858.1"/>
    </source>
</evidence>
<sequence>MTSASWSDLPLKKVIKLKRGFDLATNKRAPGIFPVVGAAGISGWHSEGPIKGPGVVLGRAGASMGVATYVTQDFWPLNTSLFVEDFLGNNPRFIYSMLRCIDFSGYNSGAAQPMLNRNYIRSVTVTVPPISEQDKIASLLGALDDKIAVNERIADSSRQLALSLFEKDTLRSGRTTTVSAISSLLTRGGTPKYTDDDQQLTVVNQKCVRGGRVDLSPSRKTLREKVRPERVLQSGDVLVNSTGVGTLGRVSLWTHDVEATCDTHVTIVRINEAVIPQIIGALALLRSQSEIERLGEGSTGQTELSRAKLGSFSLQVPEEMSWPRLADDIQALERSGDHALRENHTLAALRDTLLPKLISGELRIKDAEREGSDAV</sequence>
<evidence type="ECO:0000256" key="1">
    <source>
        <dbReference type="ARBA" id="ARBA00010923"/>
    </source>
</evidence>
<dbReference type="RefSeq" id="WP_179644616.1">
    <property type="nucleotide sequence ID" value="NZ_BAAAYY010000010.1"/>
</dbReference>